<gene>
    <name evidence="1" type="ORF">ARMGADRAFT_1102299</name>
</gene>
<dbReference type="Proteomes" id="UP000217790">
    <property type="component" value="Unassembled WGS sequence"/>
</dbReference>
<sequence>MLPSISSSSDGFCVEMMTILRQIQHHVNLRFPITTLAFRLDLLSIDAISGFTSSHQYEDLKYHGFLSAKSLLRVFSTQHCFENRYVLLSLLLVPCLLLFVTTSSASKRAYRRKENSHLQALSTVVIPTRNHSQSIKYKVNWKDRRMELSLSALVEKVKAGAIELRNPREDLSDMFRERLKVHGWRIGLDIEPVWSTRTMAWLLKGHFLCSVKGPPPLLLSENPSTLHLDVIPHSQTEASFASFIKSLTTGSTATIEFTTMSPQIAWMSKEFILCSLPLRTSTPLLVSLTGILSMCAPARIKSVVNISEKYANALNKEAEILVEDSTKRVAFIDQYGLEIWRERRFLMYWEAGLLDAGHVTRWMVELQQ</sequence>
<accession>A0A2H3DPS3</accession>
<evidence type="ECO:0000313" key="1">
    <source>
        <dbReference type="EMBL" id="PBK92878.1"/>
    </source>
</evidence>
<reference evidence="2" key="1">
    <citation type="journal article" date="2017" name="Nat. Ecol. Evol.">
        <title>Genome expansion and lineage-specific genetic innovations in the forest pathogenic fungi Armillaria.</title>
        <authorList>
            <person name="Sipos G."/>
            <person name="Prasanna A.N."/>
            <person name="Walter M.C."/>
            <person name="O'Connor E."/>
            <person name="Balint B."/>
            <person name="Krizsan K."/>
            <person name="Kiss B."/>
            <person name="Hess J."/>
            <person name="Varga T."/>
            <person name="Slot J."/>
            <person name="Riley R."/>
            <person name="Boka B."/>
            <person name="Rigling D."/>
            <person name="Barry K."/>
            <person name="Lee J."/>
            <person name="Mihaltcheva S."/>
            <person name="LaButti K."/>
            <person name="Lipzen A."/>
            <person name="Waldron R."/>
            <person name="Moloney N.M."/>
            <person name="Sperisen C."/>
            <person name="Kredics L."/>
            <person name="Vagvoelgyi C."/>
            <person name="Patrignani A."/>
            <person name="Fitzpatrick D."/>
            <person name="Nagy I."/>
            <person name="Doyle S."/>
            <person name="Anderson J.B."/>
            <person name="Grigoriev I.V."/>
            <person name="Gueldener U."/>
            <person name="Muensterkoetter M."/>
            <person name="Nagy L.G."/>
        </authorList>
    </citation>
    <scope>NUCLEOTIDE SEQUENCE [LARGE SCALE GENOMIC DNA]</scope>
    <source>
        <strain evidence="2">Ar21-2</strain>
    </source>
</reference>
<protein>
    <submittedName>
        <fullName evidence="1">Uncharacterized protein</fullName>
    </submittedName>
</protein>
<keyword evidence="2" id="KW-1185">Reference proteome</keyword>
<name>A0A2H3DPS3_ARMGA</name>
<dbReference type="AlphaFoldDB" id="A0A2H3DPS3"/>
<organism evidence="1 2">
    <name type="scientific">Armillaria gallica</name>
    <name type="common">Bulbous honey fungus</name>
    <name type="synonym">Armillaria bulbosa</name>
    <dbReference type="NCBI Taxonomy" id="47427"/>
    <lineage>
        <taxon>Eukaryota</taxon>
        <taxon>Fungi</taxon>
        <taxon>Dikarya</taxon>
        <taxon>Basidiomycota</taxon>
        <taxon>Agaricomycotina</taxon>
        <taxon>Agaricomycetes</taxon>
        <taxon>Agaricomycetidae</taxon>
        <taxon>Agaricales</taxon>
        <taxon>Marasmiineae</taxon>
        <taxon>Physalacriaceae</taxon>
        <taxon>Armillaria</taxon>
    </lineage>
</organism>
<dbReference type="OrthoDB" id="3059868at2759"/>
<proteinExistence type="predicted"/>
<dbReference type="EMBL" id="KZ293657">
    <property type="protein sequence ID" value="PBK92878.1"/>
    <property type="molecule type" value="Genomic_DNA"/>
</dbReference>
<dbReference type="InParanoid" id="A0A2H3DPS3"/>
<evidence type="ECO:0000313" key="2">
    <source>
        <dbReference type="Proteomes" id="UP000217790"/>
    </source>
</evidence>
<dbReference type="OMA" id="PFFPRAY"/>